<proteinExistence type="predicted"/>
<dbReference type="AlphaFoldDB" id="A0A834JEJ8"/>
<gene>
    <name evidence="1" type="ORF">HZH66_011027</name>
</gene>
<evidence type="ECO:0000313" key="2">
    <source>
        <dbReference type="Proteomes" id="UP000614350"/>
    </source>
</evidence>
<reference evidence="1" key="1">
    <citation type="journal article" date="2020" name="G3 (Bethesda)">
        <title>High-Quality Assemblies for Three Invasive Social Wasps from the &lt;i&gt;Vespula&lt;/i&gt; Genus.</title>
        <authorList>
            <person name="Harrop T.W.R."/>
            <person name="Guhlin J."/>
            <person name="McLaughlin G.M."/>
            <person name="Permina E."/>
            <person name="Stockwell P."/>
            <person name="Gilligan J."/>
            <person name="Le Lec M.F."/>
            <person name="Gruber M.A.M."/>
            <person name="Quinn O."/>
            <person name="Lovegrove M."/>
            <person name="Duncan E.J."/>
            <person name="Remnant E.J."/>
            <person name="Van Eeckhoven J."/>
            <person name="Graham B."/>
            <person name="Knapp R.A."/>
            <person name="Langford K.W."/>
            <person name="Kronenberg Z."/>
            <person name="Press M.O."/>
            <person name="Eacker S.M."/>
            <person name="Wilson-Rankin E.E."/>
            <person name="Purcell J."/>
            <person name="Lester P.J."/>
            <person name="Dearden P.K."/>
        </authorList>
    </citation>
    <scope>NUCLEOTIDE SEQUENCE</scope>
    <source>
        <strain evidence="1">Marl-1</strain>
    </source>
</reference>
<accession>A0A834JEJ8</accession>
<protein>
    <submittedName>
        <fullName evidence="1">Uncharacterized protein</fullName>
    </submittedName>
</protein>
<dbReference type="Proteomes" id="UP000614350">
    <property type="component" value="Unassembled WGS sequence"/>
</dbReference>
<name>A0A834JEJ8_VESVU</name>
<comment type="caution">
    <text evidence="1">The sequence shown here is derived from an EMBL/GenBank/DDBJ whole genome shotgun (WGS) entry which is preliminary data.</text>
</comment>
<keyword evidence="2" id="KW-1185">Reference proteome</keyword>
<sequence length="88" mass="9567">MLSNLCLVLHDKALQLASMGRGHGGAWDDANRDRAVESSDFTSGGESSPVGYSPITQSDELYGAVEHVKSGWVMHECKGLWPIWSIYG</sequence>
<dbReference type="EMBL" id="JACSEA010000013">
    <property type="protein sequence ID" value="KAF7386575.1"/>
    <property type="molecule type" value="Genomic_DNA"/>
</dbReference>
<evidence type="ECO:0000313" key="1">
    <source>
        <dbReference type="EMBL" id="KAF7386575.1"/>
    </source>
</evidence>
<organism evidence="1 2">
    <name type="scientific">Vespula vulgaris</name>
    <name type="common">Yellow jacket</name>
    <name type="synonym">Wasp</name>
    <dbReference type="NCBI Taxonomy" id="7454"/>
    <lineage>
        <taxon>Eukaryota</taxon>
        <taxon>Metazoa</taxon>
        <taxon>Ecdysozoa</taxon>
        <taxon>Arthropoda</taxon>
        <taxon>Hexapoda</taxon>
        <taxon>Insecta</taxon>
        <taxon>Pterygota</taxon>
        <taxon>Neoptera</taxon>
        <taxon>Endopterygota</taxon>
        <taxon>Hymenoptera</taxon>
        <taxon>Apocrita</taxon>
        <taxon>Aculeata</taxon>
        <taxon>Vespoidea</taxon>
        <taxon>Vespidae</taxon>
        <taxon>Vespinae</taxon>
        <taxon>Vespula</taxon>
    </lineage>
</organism>